<accession>A0ABQ4CQ85</accession>
<keyword evidence="3" id="KW-1185">Reference proteome</keyword>
<organism evidence="2 3">
    <name type="scientific">Asanoa siamensis</name>
    <dbReference type="NCBI Taxonomy" id="926357"/>
    <lineage>
        <taxon>Bacteria</taxon>
        <taxon>Bacillati</taxon>
        <taxon>Actinomycetota</taxon>
        <taxon>Actinomycetes</taxon>
        <taxon>Micromonosporales</taxon>
        <taxon>Micromonosporaceae</taxon>
        <taxon>Asanoa</taxon>
    </lineage>
</organism>
<evidence type="ECO:0000313" key="3">
    <source>
        <dbReference type="Proteomes" id="UP000604117"/>
    </source>
</evidence>
<evidence type="ECO:0000313" key="2">
    <source>
        <dbReference type="EMBL" id="GIF73435.1"/>
    </source>
</evidence>
<evidence type="ECO:0000256" key="1">
    <source>
        <dbReference type="SAM" id="MobiDB-lite"/>
    </source>
</evidence>
<protein>
    <submittedName>
        <fullName evidence="2">Uncharacterized protein</fullName>
    </submittedName>
</protein>
<proteinExistence type="predicted"/>
<sequence>MTSPLSGFEERLLTELRAHVATRPAPATRWSRRRVVLTAAAVTLTGGALTVPLVGVGEQPAAASAQRVLRDAARAARREPTLTARPDQWVFTELRVVSRPDPGVDRYVARGLRRWVTAGTGDEWEQRFQDETSGEWRTVPPAPGQGRPAGYLAGLPTDPEGMLRYLRADEGSPFLTALLLLHGYLPPASRAAIFEAMADDEGVRMLPGDVVDAAGRPGVGLRLPGLIGATYDVIFDRADYAYLGNRAAQLSGGREVLDHSTARLRTTIVDRLGDVPNP</sequence>
<comment type="caution">
    <text evidence="2">The sequence shown here is derived from an EMBL/GenBank/DDBJ whole genome shotgun (WGS) entry which is preliminary data.</text>
</comment>
<dbReference type="NCBIfam" id="NF038083">
    <property type="entry name" value="CU044_5270_fam"/>
    <property type="match status" value="1"/>
</dbReference>
<reference evidence="2 3" key="1">
    <citation type="submission" date="2021-01" db="EMBL/GenBank/DDBJ databases">
        <title>Whole genome shotgun sequence of Asanoa siamensis NBRC 107932.</title>
        <authorList>
            <person name="Komaki H."/>
            <person name="Tamura T."/>
        </authorList>
    </citation>
    <scope>NUCLEOTIDE SEQUENCE [LARGE SCALE GENOMIC DNA]</scope>
    <source>
        <strain evidence="2 3">NBRC 107932</strain>
    </source>
</reference>
<name>A0ABQ4CQ85_9ACTN</name>
<dbReference type="Proteomes" id="UP000604117">
    <property type="component" value="Unassembled WGS sequence"/>
</dbReference>
<feature type="region of interest" description="Disordered" evidence="1">
    <location>
        <begin position="129"/>
        <end position="150"/>
    </location>
</feature>
<dbReference type="EMBL" id="BONE01000021">
    <property type="protein sequence ID" value="GIF73435.1"/>
    <property type="molecule type" value="Genomic_DNA"/>
</dbReference>
<gene>
    <name evidence="2" type="ORF">Asi02nite_29530</name>
</gene>
<dbReference type="RefSeq" id="WP_203713366.1">
    <property type="nucleotide sequence ID" value="NZ_BONE01000021.1"/>
</dbReference>
<dbReference type="InterPro" id="IPR047789">
    <property type="entry name" value="CU044_5270-like"/>
</dbReference>